<evidence type="ECO:0000313" key="2">
    <source>
        <dbReference type="EMBL" id="MBW3091533.1"/>
    </source>
</evidence>
<keyword evidence="1" id="KW-0812">Transmembrane</keyword>
<reference evidence="2 3" key="1">
    <citation type="submission" date="2021-05" db="EMBL/GenBank/DDBJ databases">
        <title>Phylogenetic classification of ten novel species belonging to the genus Bifidobacterium comprising B. colchicus sp. nov., B. abeli sp. nov., B. bicoloris sp. nov., B. guerezis sp. nov., B. rosaliae sp. nov., B. santillanensis sp. nov., B. argentati sp. nov., B. amazzoni sp. nov., B. pluviali sp. nov., and B. pinnaculum sp. nov.</title>
        <authorList>
            <person name="Lugli G.A."/>
            <person name="Ruiz Garcia L."/>
            <person name="Margolles A."/>
            <person name="Ventura M."/>
        </authorList>
    </citation>
    <scope>NUCLEOTIDE SEQUENCE [LARGE SCALE GENOMIC DNA]</scope>
    <source>
        <strain evidence="2 3">82T10</strain>
    </source>
</reference>
<accession>A0ABS6WBX1</accession>
<sequence length="154" mass="16356">MTAKRRIIVIIGVAIVAVLACVIVALGQDRPVATGGDVAANCAISYAKSYDSAQAYIDDADPDLVAKATLGEPTLSINGKTVTFTAHLLDVKAGAYRAGDDVKLDFECNSVASFMPDGYRTGDEVIILANGSTLRQPESVWPFDQRTYDALSVR</sequence>
<protein>
    <recommendedName>
        <fullName evidence="4">Lipoprotein</fullName>
    </recommendedName>
</protein>
<gene>
    <name evidence="2" type="ORF">KIH79_00915</name>
</gene>
<dbReference type="EMBL" id="JAHBBH010000002">
    <property type="protein sequence ID" value="MBW3091533.1"/>
    <property type="molecule type" value="Genomic_DNA"/>
</dbReference>
<organism evidence="2 3">
    <name type="scientific">Bifidobacterium miconis</name>
    <dbReference type="NCBI Taxonomy" id="2834435"/>
    <lineage>
        <taxon>Bacteria</taxon>
        <taxon>Bacillati</taxon>
        <taxon>Actinomycetota</taxon>
        <taxon>Actinomycetes</taxon>
        <taxon>Bifidobacteriales</taxon>
        <taxon>Bifidobacteriaceae</taxon>
        <taxon>Bifidobacterium</taxon>
    </lineage>
</organism>
<dbReference type="RefSeq" id="WP_219057775.1">
    <property type="nucleotide sequence ID" value="NZ_JAHBBH010000002.1"/>
</dbReference>
<comment type="caution">
    <text evidence="2">The sequence shown here is derived from an EMBL/GenBank/DDBJ whole genome shotgun (WGS) entry which is preliminary data.</text>
</comment>
<keyword evidence="1" id="KW-1133">Transmembrane helix</keyword>
<feature type="transmembrane region" description="Helical" evidence="1">
    <location>
        <begin position="7"/>
        <end position="27"/>
    </location>
</feature>
<dbReference type="Proteomes" id="UP000700815">
    <property type="component" value="Unassembled WGS sequence"/>
</dbReference>
<name>A0ABS6WBX1_9BIFI</name>
<evidence type="ECO:0000313" key="3">
    <source>
        <dbReference type="Proteomes" id="UP000700815"/>
    </source>
</evidence>
<evidence type="ECO:0008006" key="4">
    <source>
        <dbReference type="Google" id="ProtNLM"/>
    </source>
</evidence>
<keyword evidence="1" id="KW-0472">Membrane</keyword>
<evidence type="ECO:0000256" key="1">
    <source>
        <dbReference type="SAM" id="Phobius"/>
    </source>
</evidence>
<proteinExistence type="predicted"/>
<dbReference type="PROSITE" id="PS51257">
    <property type="entry name" value="PROKAR_LIPOPROTEIN"/>
    <property type="match status" value="1"/>
</dbReference>
<keyword evidence="3" id="KW-1185">Reference proteome</keyword>